<dbReference type="EMBL" id="CP002102">
    <property type="protein sequence ID" value="ADL00180.1"/>
    <property type="molecule type" value="Genomic_DNA"/>
</dbReference>
<name>D9QML0_BRESC</name>
<dbReference type="eggNOG" id="COG1729">
    <property type="taxonomic scope" value="Bacteria"/>
</dbReference>
<sequence>MKSLLTVRNVALAVVGCLLVGGAVVAQTQPLPPVQWDNRRLDTLDRNVRRLERALTQRNSQGEPVLVEPDPEVVALQGRVGVMDRRLRDLEATVQRVNGDLERMTFSQDESDRDNAALRTRLADAEGRLQALERAATEARAAQEAAEAEAAQPRSPTGDAASDLAAARVLLSADPARGRAALEAVTVNWPDTPSAREALWRVGDVIRAGGDQAGAVQQYAQALQGWPTQAWAGEVTLKLARGLEATNRDPQACAALGEYTRRYAATSTPALRQIAADTGRAANCR</sequence>
<organism evidence="3 4">
    <name type="scientific">Brevundimonas subvibrioides (strain ATCC 15264 / DSM 4735 / LMG 14903 / NBRC 16000 / CB 81)</name>
    <name type="common">Caulobacter subvibrioides</name>
    <dbReference type="NCBI Taxonomy" id="633149"/>
    <lineage>
        <taxon>Bacteria</taxon>
        <taxon>Pseudomonadati</taxon>
        <taxon>Pseudomonadota</taxon>
        <taxon>Alphaproteobacteria</taxon>
        <taxon>Caulobacterales</taxon>
        <taxon>Caulobacteraceae</taxon>
        <taxon>Brevundimonas</taxon>
    </lineage>
</organism>
<dbReference type="KEGG" id="bsb:Bresu_0866"/>
<dbReference type="HOGENOM" id="CLU_920248_0_0_5"/>
<feature type="compositionally biased region" description="Low complexity" evidence="1">
    <location>
        <begin position="134"/>
        <end position="152"/>
    </location>
</feature>
<proteinExistence type="predicted"/>
<evidence type="ECO:0000313" key="3">
    <source>
        <dbReference type="EMBL" id="ADL00180.1"/>
    </source>
</evidence>
<dbReference type="STRING" id="633149.Bresu_0866"/>
<evidence type="ECO:0000256" key="2">
    <source>
        <dbReference type="SAM" id="SignalP"/>
    </source>
</evidence>
<dbReference type="BioCyc" id="BSUB633149:G1GM8-866-MONOMER"/>
<keyword evidence="2" id="KW-0732">Signal</keyword>
<dbReference type="Gene3D" id="1.25.40.10">
    <property type="entry name" value="Tetratricopeptide repeat domain"/>
    <property type="match status" value="1"/>
</dbReference>
<dbReference type="RefSeq" id="WP_013268283.1">
    <property type="nucleotide sequence ID" value="NC_014375.1"/>
</dbReference>
<evidence type="ECO:0000313" key="4">
    <source>
        <dbReference type="Proteomes" id="UP000002696"/>
    </source>
</evidence>
<feature type="signal peptide" evidence="2">
    <location>
        <begin position="1"/>
        <end position="26"/>
    </location>
</feature>
<gene>
    <name evidence="3" type="ordered locus">Bresu_0866</name>
</gene>
<dbReference type="AlphaFoldDB" id="D9QML0"/>
<evidence type="ECO:0000256" key="1">
    <source>
        <dbReference type="SAM" id="MobiDB-lite"/>
    </source>
</evidence>
<accession>D9QML0</accession>
<protein>
    <submittedName>
        <fullName evidence="3">Tol-pal system protein YbgF</fullName>
    </submittedName>
</protein>
<dbReference type="OrthoDB" id="7185608at2"/>
<feature type="region of interest" description="Disordered" evidence="1">
    <location>
        <begin position="134"/>
        <end position="161"/>
    </location>
</feature>
<feature type="chain" id="PRO_5003127011" evidence="2">
    <location>
        <begin position="27"/>
        <end position="285"/>
    </location>
</feature>
<dbReference type="Proteomes" id="UP000002696">
    <property type="component" value="Chromosome"/>
</dbReference>
<dbReference type="InterPro" id="IPR011990">
    <property type="entry name" value="TPR-like_helical_dom_sf"/>
</dbReference>
<reference evidence="4" key="1">
    <citation type="journal article" date="2011" name="J. Bacteriol.">
        <title>Genome sequences of eight morphologically diverse alphaproteobacteria.</title>
        <authorList>
            <consortium name="US DOE Joint Genome Institute"/>
            <person name="Brown P.J."/>
            <person name="Kysela D.T."/>
            <person name="Buechlein A."/>
            <person name="Hemmerich C."/>
            <person name="Brun Y.V."/>
        </authorList>
    </citation>
    <scope>NUCLEOTIDE SEQUENCE [LARGE SCALE GENOMIC DNA]</scope>
    <source>
        <strain evidence="4">ATCC 15264 / DSM 4735 / LMG 14903 / NBRC 16000 / CB 81</strain>
    </source>
</reference>
<keyword evidence="4" id="KW-1185">Reference proteome</keyword>
<dbReference type="InParanoid" id="D9QML0"/>